<keyword evidence="9" id="KW-0472">Membrane</keyword>
<dbReference type="Gene3D" id="3.40.50.300">
    <property type="entry name" value="P-loop containing nucleotide triphosphate hydrolases"/>
    <property type="match status" value="2"/>
</dbReference>
<dbReference type="PANTHER" id="PTHR43790:SF3">
    <property type="entry name" value="D-ALLOSE IMPORT ATP-BINDING PROTEIN ALSA-RELATED"/>
    <property type="match status" value="1"/>
</dbReference>
<comment type="subcellular location">
    <subcellularLocation>
        <location evidence="1">Cell membrane</location>
        <topology evidence="1">Peripheral membrane protein</topology>
    </subcellularLocation>
</comment>
<comment type="caution">
    <text evidence="11">The sequence shown here is derived from an EMBL/GenBank/DDBJ whole genome shotgun (WGS) entry which is preliminary data.</text>
</comment>
<evidence type="ECO:0000256" key="8">
    <source>
        <dbReference type="ARBA" id="ARBA00022967"/>
    </source>
</evidence>
<dbReference type="Proteomes" id="UP000013085">
    <property type="component" value="Unassembled WGS sequence"/>
</dbReference>
<dbReference type="FunFam" id="3.40.50.300:FF:000127">
    <property type="entry name" value="Ribose import ATP-binding protein RbsA"/>
    <property type="match status" value="1"/>
</dbReference>
<keyword evidence="5" id="KW-0677">Repeat</keyword>
<evidence type="ECO:0000313" key="12">
    <source>
        <dbReference type="Proteomes" id="UP000013085"/>
    </source>
</evidence>
<keyword evidence="2" id="KW-0813">Transport</keyword>
<evidence type="ECO:0000259" key="10">
    <source>
        <dbReference type="PROSITE" id="PS50893"/>
    </source>
</evidence>
<dbReference type="CDD" id="cd03216">
    <property type="entry name" value="ABC_Carb_Monos_I"/>
    <property type="match status" value="1"/>
</dbReference>
<dbReference type="InterPro" id="IPR050107">
    <property type="entry name" value="ABC_carbohydrate_import_ATPase"/>
</dbReference>
<dbReference type="PATRIC" id="fig|999408.3.peg.4404"/>
<keyword evidence="4" id="KW-0762">Sugar transport</keyword>
<evidence type="ECO:0000256" key="4">
    <source>
        <dbReference type="ARBA" id="ARBA00022597"/>
    </source>
</evidence>
<dbReference type="PANTHER" id="PTHR43790">
    <property type="entry name" value="CARBOHYDRATE TRANSPORT ATP-BINDING PROTEIN MG119-RELATED"/>
    <property type="match status" value="1"/>
</dbReference>
<feature type="domain" description="ABC transporter" evidence="10">
    <location>
        <begin position="6"/>
        <end position="242"/>
    </location>
</feature>
<organism evidence="11 12">
    <name type="scientific">[Clostridium] clostridioforme 90A8</name>
    <dbReference type="NCBI Taxonomy" id="999408"/>
    <lineage>
        <taxon>Bacteria</taxon>
        <taxon>Bacillati</taxon>
        <taxon>Bacillota</taxon>
        <taxon>Clostridia</taxon>
        <taxon>Lachnospirales</taxon>
        <taxon>Lachnospiraceae</taxon>
        <taxon>Enterocloster</taxon>
    </lineage>
</organism>
<evidence type="ECO:0000256" key="9">
    <source>
        <dbReference type="ARBA" id="ARBA00023136"/>
    </source>
</evidence>
<dbReference type="InterPro" id="IPR003439">
    <property type="entry name" value="ABC_transporter-like_ATP-bd"/>
</dbReference>
<dbReference type="SUPFAM" id="SSF52540">
    <property type="entry name" value="P-loop containing nucleoside triphosphate hydrolases"/>
    <property type="match status" value="2"/>
</dbReference>
<dbReference type="SMART" id="SM00382">
    <property type="entry name" value="AAA"/>
    <property type="match status" value="2"/>
</dbReference>
<gene>
    <name evidence="11" type="ORF">HMPREF1090_04106</name>
</gene>
<dbReference type="HOGENOM" id="CLU_000604_92_3_9"/>
<dbReference type="CDD" id="cd03215">
    <property type="entry name" value="ABC_Carb_Monos_II"/>
    <property type="match status" value="1"/>
</dbReference>
<sequence>MAEEILKMVNITKRFAGITALDRVQFSCSKGEVHVLAGENGAGKSTILKILAGIHQADEGEIYFHGKKVEIRNPGQSQKLGIAMVFQELTLVGEMTVWENIYLNQEPVTRLGRINRREIKKRILDVMDRYGIHIDPDATVGSLPVAEQQMAEILKILVRDPELIILDEPTSALAKKEVKQLYQIIHNLIADGKTIIFISHRLEELFELGHRITVFKDGCYIGTRNMNEINEDDLIRMMVGRSLNHVFPPSVCQVDHSQVIFEVKNLADADHKLNHVSFQVHKGEILGVAGLQGHGQTELLNAVSGLYPLSEGEIIVNGKRVGIKNAGQAIANGIALVPSDRKNQGLMLELSNRHNLSISSMKKRMKGCFIDKKAEQAFSESMVSKLSIKMGELDLPVSSLSGGNQQKVVLGKELATEPRVILFDEPTRGIDVEAKREFYQIMHGLAAQGVAVVMNSSDMLEVIGMSSRVIVMYEGRISGILEKEDLTEERIMQLGMGLGNNRKVRKGEEQDE</sequence>
<dbReference type="EMBL" id="AGYR01000044">
    <property type="protein sequence ID" value="ENZ11074.1"/>
    <property type="molecule type" value="Genomic_DNA"/>
</dbReference>
<dbReference type="PROSITE" id="PS00211">
    <property type="entry name" value="ABC_TRANSPORTER_1"/>
    <property type="match status" value="1"/>
</dbReference>
<dbReference type="InterPro" id="IPR017871">
    <property type="entry name" value="ABC_transporter-like_CS"/>
</dbReference>
<name>A0A0E2H6M5_9FIRM</name>
<evidence type="ECO:0000313" key="11">
    <source>
        <dbReference type="EMBL" id="ENZ11074.1"/>
    </source>
</evidence>
<evidence type="ECO:0000256" key="1">
    <source>
        <dbReference type="ARBA" id="ARBA00004202"/>
    </source>
</evidence>
<dbReference type="InterPro" id="IPR003593">
    <property type="entry name" value="AAA+_ATPase"/>
</dbReference>
<dbReference type="RefSeq" id="WP_002593989.1">
    <property type="nucleotide sequence ID" value="NZ_KB850982.1"/>
</dbReference>
<feature type="domain" description="ABC transporter" evidence="10">
    <location>
        <begin position="254"/>
        <end position="499"/>
    </location>
</feature>
<dbReference type="GO" id="GO:0005524">
    <property type="term" value="F:ATP binding"/>
    <property type="evidence" value="ECO:0007669"/>
    <property type="project" value="UniProtKB-KW"/>
</dbReference>
<keyword evidence="6" id="KW-0547">Nucleotide-binding</keyword>
<keyword evidence="8" id="KW-1278">Translocase</keyword>
<evidence type="ECO:0000256" key="3">
    <source>
        <dbReference type="ARBA" id="ARBA00022475"/>
    </source>
</evidence>
<dbReference type="GO" id="GO:0016887">
    <property type="term" value="F:ATP hydrolysis activity"/>
    <property type="evidence" value="ECO:0007669"/>
    <property type="project" value="InterPro"/>
</dbReference>
<dbReference type="AlphaFoldDB" id="A0A0E2H6M5"/>
<dbReference type="GO" id="GO:0005886">
    <property type="term" value="C:plasma membrane"/>
    <property type="evidence" value="ECO:0007669"/>
    <property type="project" value="UniProtKB-SubCell"/>
</dbReference>
<evidence type="ECO:0000256" key="2">
    <source>
        <dbReference type="ARBA" id="ARBA00022448"/>
    </source>
</evidence>
<proteinExistence type="predicted"/>
<reference evidence="11 12" key="1">
    <citation type="submission" date="2013-01" db="EMBL/GenBank/DDBJ databases">
        <title>The Genome Sequence of Clostridium clostridioforme 90A8.</title>
        <authorList>
            <consortium name="The Broad Institute Genome Sequencing Platform"/>
            <person name="Earl A."/>
            <person name="Ward D."/>
            <person name="Feldgarden M."/>
            <person name="Gevers D."/>
            <person name="Courvalin P."/>
            <person name="Lambert T."/>
            <person name="Walker B."/>
            <person name="Young S.K."/>
            <person name="Zeng Q."/>
            <person name="Gargeya S."/>
            <person name="Fitzgerald M."/>
            <person name="Haas B."/>
            <person name="Abouelleil A."/>
            <person name="Alvarado L."/>
            <person name="Arachchi H.M."/>
            <person name="Berlin A.M."/>
            <person name="Chapman S.B."/>
            <person name="Dewar J."/>
            <person name="Goldberg J."/>
            <person name="Griggs A."/>
            <person name="Gujja S."/>
            <person name="Hansen M."/>
            <person name="Howarth C."/>
            <person name="Imamovic A."/>
            <person name="Larimer J."/>
            <person name="McCowan C."/>
            <person name="Murphy C."/>
            <person name="Neiman D."/>
            <person name="Pearson M."/>
            <person name="Priest M."/>
            <person name="Roberts A."/>
            <person name="Saif S."/>
            <person name="Shea T."/>
            <person name="Sisk P."/>
            <person name="Sykes S."/>
            <person name="Wortman J."/>
            <person name="Nusbaum C."/>
            <person name="Birren B."/>
        </authorList>
    </citation>
    <scope>NUCLEOTIDE SEQUENCE [LARGE SCALE GENOMIC DNA]</scope>
    <source>
        <strain evidence="11 12">90A8</strain>
    </source>
</reference>
<evidence type="ECO:0000256" key="7">
    <source>
        <dbReference type="ARBA" id="ARBA00022840"/>
    </source>
</evidence>
<keyword evidence="3" id="KW-1003">Cell membrane</keyword>
<accession>A0A0E2H6M5</accession>
<dbReference type="InterPro" id="IPR027417">
    <property type="entry name" value="P-loop_NTPase"/>
</dbReference>
<evidence type="ECO:0000256" key="6">
    <source>
        <dbReference type="ARBA" id="ARBA00022741"/>
    </source>
</evidence>
<evidence type="ECO:0000256" key="5">
    <source>
        <dbReference type="ARBA" id="ARBA00022737"/>
    </source>
</evidence>
<dbReference type="PROSITE" id="PS50893">
    <property type="entry name" value="ABC_TRANSPORTER_2"/>
    <property type="match status" value="2"/>
</dbReference>
<protein>
    <submittedName>
        <fullName evidence="11">Ribose ABC transporter ATP-binding protein</fullName>
    </submittedName>
</protein>
<keyword evidence="7 11" id="KW-0067">ATP-binding</keyword>
<dbReference type="Pfam" id="PF00005">
    <property type="entry name" value="ABC_tran"/>
    <property type="match status" value="2"/>
</dbReference>